<evidence type="ECO:0000313" key="2">
    <source>
        <dbReference type="EMBL" id="VAH73078.1"/>
    </source>
</evidence>
<dbReference type="Proteomes" id="UP000324705">
    <property type="component" value="Chromosome 3B"/>
</dbReference>
<evidence type="ECO:0000256" key="1">
    <source>
        <dbReference type="SAM" id="MobiDB-lite"/>
    </source>
</evidence>
<gene>
    <name evidence="2" type="ORF">TRITD_3Bv1G032900</name>
</gene>
<dbReference type="Gramene" id="TRITD3Bv1G032900.2">
    <property type="protein sequence ID" value="TRITD3Bv1G032900.2"/>
    <property type="gene ID" value="TRITD3Bv1G032900"/>
</dbReference>
<sequence>MDKFVRIYSGGELVKGPNGVEFGDLSEQGIWFKAAPTYSELIDAVYKKLGLEPTMHDLRAQGRTNVGGGAHRHFIMVPIDDDMSWSNYVKAVFNGTDWNCLEVYVQAEERPSAESVSPEPALLDSEPPDAQCQNSPPPDPEQGAPLFTPLMVTVNAPTVHPRLRKTRSTRARAGIGGRFAGEEVQPGQYQCGASGTVDTTSYLLIGLYDEVHRARALAAGQVHQ</sequence>
<protein>
    <submittedName>
        <fullName evidence="2">Uncharacterized protein</fullName>
    </submittedName>
</protein>
<dbReference type="AlphaFoldDB" id="A0A9R1RXS1"/>
<reference evidence="2 3" key="1">
    <citation type="submission" date="2017-09" db="EMBL/GenBank/DDBJ databases">
        <authorList>
            <consortium name="International Durum Wheat Genome Sequencing Consortium (IDWGSC)"/>
            <person name="Milanesi L."/>
        </authorList>
    </citation>
    <scope>NUCLEOTIDE SEQUENCE [LARGE SCALE GENOMIC DNA]</scope>
    <source>
        <strain evidence="3">cv. Svevo</strain>
    </source>
</reference>
<evidence type="ECO:0000313" key="3">
    <source>
        <dbReference type="Proteomes" id="UP000324705"/>
    </source>
</evidence>
<feature type="region of interest" description="Disordered" evidence="1">
    <location>
        <begin position="111"/>
        <end position="146"/>
    </location>
</feature>
<accession>A0A9R1RXS1</accession>
<name>A0A9R1RXS1_TRITD</name>
<keyword evidence="3" id="KW-1185">Reference proteome</keyword>
<organism evidence="2 3">
    <name type="scientific">Triticum turgidum subsp. durum</name>
    <name type="common">Durum wheat</name>
    <name type="synonym">Triticum durum</name>
    <dbReference type="NCBI Taxonomy" id="4567"/>
    <lineage>
        <taxon>Eukaryota</taxon>
        <taxon>Viridiplantae</taxon>
        <taxon>Streptophyta</taxon>
        <taxon>Embryophyta</taxon>
        <taxon>Tracheophyta</taxon>
        <taxon>Spermatophyta</taxon>
        <taxon>Magnoliopsida</taxon>
        <taxon>Liliopsida</taxon>
        <taxon>Poales</taxon>
        <taxon>Poaceae</taxon>
        <taxon>BOP clade</taxon>
        <taxon>Pooideae</taxon>
        <taxon>Triticodae</taxon>
        <taxon>Triticeae</taxon>
        <taxon>Triticinae</taxon>
        <taxon>Triticum</taxon>
    </lineage>
</organism>
<proteinExistence type="predicted"/>
<dbReference type="EMBL" id="LT934116">
    <property type="protein sequence ID" value="VAH73078.1"/>
    <property type="molecule type" value="Genomic_DNA"/>
</dbReference>